<evidence type="ECO:0000256" key="7">
    <source>
        <dbReference type="ARBA" id="ARBA00022553"/>
    </source>
</evidence>
<organism evidence="25 26">
    <name type="scientific">Tripterygium wilfordii</name>
    <name type="common">Thunder God vine</name>
    <dbReference type="NCBI Taxonomy" id="458696"/>
    <lineage>
        <taxon>Eukaryota</taxon>
        <taxon>Viridiplantae</taxon>
        <taxon>Streptophyta</taxon>
        <taxon>Embryophyta</taxon>
        <taxon>Tracheophyta</taxon>
        <taxon>Spermatophyta</taxon>
        <taxon>Magnoliopsida</taxon>
        <taxon>eudicotyledons</taxon>
        <taxon>Gunneridae</taxon>
        <taxon>Pentapetalae</taxon>
        <taxon>rosids</taxon>
        <taxon>fabids</taxon>
        <taxon>Celastrales</taxon>
        <taxon>Celastraceae</taxon>
        <taxon>Tripterygium</taxon>
    </lineage>
</organism>
<keyword evidence="5" id="KW-1003">Cell membrane</keyword>
<evidence type="ECO:0000256" key="14">
    <source>
        <dbReference type="ARBA" id="ARBA00022777"/>
    </source>
</evidence>
<dbReference type="FunFam" id="3.80.10.10:FF:000095">
    <property type="entry name" value="LRR receptor-like serine/threonine-protein kinase GSO1"/>
    <property type="match status" value="1"/>
</dbReference>
<gene>
    <name evidence="25" type="ORF">HS088_TW03G01183</name>
</gene>
<name>A0A7J7DX23_TRIWF</name>
<dbReference type="PANTHER" id="PTHR48056:SF86">
    <property type="entry name" value="PROTEIN KINASE DOMAIN-CONTAINING PROTEIN"/>
    <property type="match status" value="1"/>
</dbReference>
<dbReference type="GO" id="GO:0005524">
    <property type="term" value="F:ATP binding"/>
    <property type="evidence" value="ECO:0007669"/>
    <property type="project" value="UniProtKB-UniRule"/>
</dbReference>
<dbReference type="InterPro" id="IPR050647">
    <property type="entry name" value="Plant_LRR-RLKs"/>
</dbReference>
<keyword evidence="26" id="KW-1185">Reference proteome</keyword>
<dbReference type="InterPro" id="IPR001245">
    <property type="entry name" value="Ser-Thr/Tyr_kinase_cat_dom"/>
</dbReference>
<dbReference type="FunFam" id="3.30.200.20:FF:000432">
    <property type="entry name" value="LRR receptor-like serine/threonine-protein kinase EFR"/>
    <property type="match status" value="1"/>
</dbReference>
<dbReference type="SUPFAM" id="SSF52058">
    <property type="entry name" value="L domain-like"/>
    <property type="match status" value="2"/>
</dbReference>
<dbReference type="GO" id="GO:0005886">
    <property type="term" value="C:plasma membrane"/>
    <property type="evidence" value="ECO:0007669"/>
    <property type="project" value="UniProtKB-SubCell"/>
</dbReference>
<dbReference type="AlphaFoldDB" id="A0A7J7DX23"/>
<evidence type="ECO:0000313" key="26">
    <source>
        <dbReference type="Proteomes" id="UP000593562"/>
    </source>
</evidence>
<evidence type="ECO:0000256" key="6">
    <source>
        <dbReference type="ARBA" id="ARBA00022527"/>
    </source>
</evidence>
<evidence type="ECO:0000256" key="22">
    <source>
        <dbReference type="PROSITE-ProRule" id="PRU10141"/>
    </source>
</evidence>
<evidence type="ECO:0000256" key="8">
    <source>
        <dbReference type="ARBA" id="ARBA00022614"/>
    </source>
</evidence>
<evidence type="ECO:0000256" key="21">
    <source>
        <dbReference type="ARBA" id="ARBA00048679"/>
    </source>
</evidence>
<dbReference type="InterPro" id="IPR013210">
    <property type="entry name" value="LRR_N_plant-typ"/>
</dbReference>
<keyword evidence="13 22" id="KW-0547">Nucleotide-binding</keyword>
<keyword evidence="17 23" id="KW-0472">Membrane</keyword>
<keyword evidence="14 25" id="KW-0418">Kinase</keyword>
<dbReference type="SMART" id="SM00220">
    <property type="entry name" value="S_TKc"/>
    <property type="match status" value="1"/>
</dbReference>
<dbReference type="GO" id="GO:0004674">
    <property type="term" value="F:protein serine/threonine kinase activity"/>
    <property type="evidence" value="ECO:0007669"/>
    <property type="project" value="UniProtKB-KW"/>
</dbReference>
<proteinExistence type="inferred from homology"/>
<dbReference type="EC" id="2.7.11.1" evidence="4"/>
<evidence type="ECO:0000259" key="24">
    <source>
        <dbReference type="PROSITE" id="PS50011"/>
    </source>
</evidence>
<keyword evidence="12" id="KW-0677">Repeat</keyword>
<keyword evidence="10 23" id="KW-0812">Transmembrane</keyword>
<keyword evidence="9" id="KW-0808">Transferase</keyword>
<dbReference type="Gene3D" id="1.10.510.10">
    <property type="entry name" value="Transferase(Phosphotransferase) domain 1"/>
    <property type="match status" value="1"/>
</dbReference>
<dbReference type="InterPro" id="IPR003591">
    <property type="entry name" value="Leu-rich_rpt_typical-subtyp"/>
</dbReference>
<keyword evidence="11" id="KW-0732">Signal</keyword>
<evidence type="ECO:0000256" key="15">
    <source>
        <dbReference type="ARBA" id="ARBA00022840"/>
    </source>
</evidence>
<evidence type="ECO:0000256" key="20">
    <source>
        <dbReference type="ARBA" id="ARBA00047899"/>
    </source>
</evidence>
<dbReference type="CDD" id="cd14066">
    <property type="entry name" value="STKc_IRAK"/>
    <property type="match status" value="1"/>
</dbReference>
<evidence type="ECO:0000256" key="17">
    <source>
        <dbReference type="ARBA" id="ARBA00023136"/>
    </source>
</evidence>
<dbReference type="FunFam" id="3.80.10.10:FF:000288">
    <property type="entry name" value="LRR receptor-like serine/threonine-protein kinase EFR"/>
    <property type="match status" value="1"/>
</dbReference>
<evidence type="ECO:0000256" key="18">
    <source>
        <dbReference type="ARBA" id="ARBA00023170"/>
    </source>
</evidence>
<dbReference type="Pfam" id="PF07714">
    <property type="entry name" value="PK_Tyr_Ser-Thr"/>
    <property type="match status" value="1"/>
</dbReference>
<dbReference type="GO" id="GO:0033612">
    <property type="term" value="F:receptor serine/threonine kinase binding"/>
    <property type="evidence" value="ECO:0007669"/>
    <property type="project" value="TreeGrafter"/>
</dbReference>
<evidence type="ECO:0000256" key="1">
    <source>
        <dbReference type="ARBA" id="ARBA00004162"/>
    </source>
</evidence>
<dbReference type="InterPro" id="IPR011009">
    <property type="entry name" value="Kinase-like_dom_sf"/>
</dbReference>
<keyword evidence="6" id="KW-0723">Serine/threonine-protein kinase</keyword>
<dbReference type="PROSITE" id="PS00107">
    <property type="entry name" value="PROTEIN_KINASE_ATP"/>
    <property type="match status" value="1"/>
</dbReference>
<dbReference type="PANTHER" id="PTHR48056">
    <property type="entry name" value="LRR RECEPTOR-LIKE SERINE/THREONINE-PROTEIN KINASE-RELATED"/>
    <property type="match status" value="1"/>
</dbReference>
<feature type="transmembrane region" description="Helical" evidence="23">
    <location>
        <begin position="666"/>
        <end position="686"/>
    </location>
</feature>
<dbReference type="Pfam" id="PF08263">
    <property type="entry name" value="LRRNT_2"/>
    <property type="match status" value="1"/>
</dbReference>
<dbReference type="InterPro" id="IPR000719">
    <property type="entry name" value="Prot_kinase_dom"/>
</dbReference>
<keyword evidence="16 23" id="KW-1133">Transmembrane helix</keyword>
<dbReference type="InParanoid" id="A0A7J7DX23"/>
<comment type="caution">
    <text evidence="25">The sequence shown here is derived from an EMBL/GenBank/DDBJ whole genome shotgun (WGS) entry which is preliminary data.</text>
</comment>
<feature type="binding site" evidence="22">
    <location>
        <position position="751"/>
    </location>
    <ligand>
        <name>ATP</name>
        <dbReference type="ChEBI" id="CHEBI:30616"/>
    </ligand>
</feature>
<comment type="subcellular location">
    <subcellularLocation>
        <location evidence="1">Cell membrane</location>
        <topology evidence="1">Single-pass membrane protein</topology>
    </subcellularLocation>
    <subcellularLocation>
        <location evidence="2">Membrane</location>
        <topology evidence="2">Single-pass type I membrane protein</topology>
    </subcellularLocation>
</comment>
<feature type="domain" description="Protein kinase" evidence="24">
    <location>
        <begin position="722"/>
        <end position="1038"/>
    </location>
</feature>
<dbReference type="SMART" id="SM00369">
    <property type="entry name" value="LRR_TYP"/>
    <property type="match status" value="9"/>
</dbReference>
<dbReference type="PROSITE" id="PS00108">
    <property type="entry name" value="PROTEIN_KINASE_ST"/>
    <property type="match status" value="1"/>
</dbReference>
<dbReference type="Gene3D" id="3.80.10.10">
    <property type="entry name" value="Ribonuclease Inhibitor"/>
    <property type="match status" value="3"/>
</dbReference>
<accession>A0A7J7DX23</accession>
<comment type="catalytic activity">
    <reaction evidence="20">
        <text>L-threonyl-[protein] + ATP = O-phospho-L-threonyl-[protein] + ADP + H(+)</text>
        <dbReference type="Rhea" id="RHEA:46608"/>
        <dbReference type="Rhea" id="RHEA-COMP:11060"/>
        <dbReference type="Rhea" id="RHEA-COMP:11605"/>
        <dbReference type="ChEBI" id="CHEBI:15378"/>
        <dbReference type="ChEBI" id="CHEBI:30013"/>
        <dbReference type="ChEBI" id="CHEBI:30616"/>
        <dbReference type="ChEBI" id="CHEBI:61977"/>
        <dbReference type="ChEBI" id="CHEBI:456216"/>
        <dbReference type="EC" id="2.7.11.1"/>
    </reaction>
</comment>
<dbReference type="PROSITE" id="PS50011">
    <property type="entry name" value="PROTEIN_KINASE_DOM"/>
    <property type="match status" value="1"/>
</dbReference>
<dbReference type="Pfam" id="PF00560">
    <property type="entry name" value="LRR_1"/>
    <property type="match status" value="8"/>
</dbReference>
<evidence type="ECO:0000256" key="16">
    <source>
        <dbReference type="ARBA" id="ARBA00022989"/>
    </source>
</evidence>
<keyword evidence="15 22" id="KW-0067">ATP-binding</keyword>
<keyword evidence="7" id="KW-0597">Phosphoprotein</keyword>
<evidence type="ECO:0000313" key="25">
    <source>
        <dbReference type="EMBL" id="KAF5750843.1"/>
    </source>
</evidence>
<evidence type="ECO:0000256" key="9">
    <source>
        <dbReference type="ARBA" id="ARBA00022679"/>
    </source>
</evidence>
<evidence type="ECO:0000256" key="23">
    <source>
        <dbReference type="SAM" id="Phobius"/>
    </source>
</evidence>
<comment type="similarity">
    <text evidence="3">Belongs to the protein kinase superfamily. Ser/Thr protein kinase family.</text>
</comment>
<keyword evidence="8" id="KW-0433">Leucine-rich repeat</keyword>
<protein>
    <recommendedName>
        <fullName evidence="4">non-specific serine/threonine protein kinase</fullName>
        <ecNumber evidence="4">2.7.11.1</ecNumber>
    </recommendedName>
</protein>
<evidence type="ECO:0000256" key="3">
    <source>
        <dbReference type="ARBA" id="ARBA00008684"/>
    </source>
</evidence>
<evidence type="ECO:0000256" key="11">
    <source>
        <dbReference type="ARBA" id="ARBA00022729"/>
    </source>
</evidence>
<dbReference type="InterPro" id="IPR001611">
    <property type="entry name" value="Leu-rich_rpt"/>
</dbReference>
<dbReference type="EMBL" id="JAAARO010000003">
    <property type="protein sequence ID" value="KAF5750843.1"/>
    <property type="molecule type" value="Genomic_DNA"/>
</dbReference>
<dbReference type="Gene3D" id="3.30.200.20">
    <property type="entry name" value="Phosphorylase Kinase, domain 1"/>
    <property type="match status" value="1"/>
</dbReference>
<evidence type="ECO:0000256" key="2">
    <source>
        <dbReference type="ARBA" id="ARBA00004479"/>
    </source>
</evidence>
<dbReference type="SUPFAM" id="SSF56112">
    <property type="entry name" value="Protein kinase-like (PK-like)"/>
    <property type="match status" value="1"/>
</dbReference>
<comment type="catalytic activity">
    <reaction evidence="21">
        <text>L-seryl-[protein] + ATP = O-phospho-L-seryl-[protein] + ADP + H(+)</text>
        <dbReference type="Rhea" id="RHEA:17989"/>
        <dbReference type="Rhea" id="RHEA-COMP:9863"/>
        <dbReference type="Rhea" id="RHEA-COMP:11604"/>
        <dbReference type="ChEBI" id="CHEBI:15378"/>
        <dbReference type="ChEBI" id="CHEBI:29999"/>
        <dbReference type="ChEBI" id="CHEBI:30616"/>
        <dbReference type="ChEBI" id="CHEBI:83421"/>
        <dbReference type="ChEBI" id="CHEBI:456216"/>
        <dbReference type="EC" id="2.7.11.1"/>
    </reaction>
</comment>
<dbReference type="Pfam" id="PF13855">
    <property type="entry name" value="LRR_8"/>
    <property type="match status" value="1"/>
</dbReference>
<dbReference type="Proteomes" id="UP000593562">
    <property type="component" value="Unassembled WGS sequence"/>
</dbReference>
<sequence length="1038" mass="113548">MTISIPCNSAILQFTIFSTSLLLSCLITLLYTPQSTLAATTALNGNDTDHLALLAIKSQITQDPLGLFNSWNNSLHFCNWEGVICNDVNQRVITLNLSFHDLVGSLSPHVGNLSFLTGINLQNNYFHAQIPSQLGRLDRVKYLNFSNNSFSGQIPANLSGCSSLVWLRLGFNKLTGKIPFQLGSLQKLERIQFHYNNLSGTIPDSFGNLSVIRSLSMSVNSLEGHIPDSLGRLKTLNFLGLGLNRLSGTIPPSVFNLSSVTVFTLPFNQLQGTLPSDLGFTLPNLQVLNIGHNSFTGSLPVSLSNASNLLEFDINGSNFTGKIEIDFGGSSNLWSLILASNPLGTGKADDMSFLDSLTKCRNLQVLDLSNDQFSGLFPDSITNLSTQLVQLKLGGNKLSGSIPTGIEKLVNLTEFTLGKNNITGSIPSSIGKLKMLRRLDLSENEFSGQIPSSFGYITQLFSLHLEKNRLTGLVPSSFVNLQKLQDLDLSQNCLNGSIPEKVMGLSSLTISLSLAQNRLSGPLPSEVSNLKNLGYFDVSDNMLSGEIPSGLGSCVALEYMHMKGNLFEGTIPSSFSSLRGLRDLDLSHNNLSGQIPQFLQNLSLTNLNLSFNHFDGQVPMEGIFKNATAVSLIGNHKLCGGIPPLNLQQCAIISSKKGKSSQRLKLMIALLSGLVGLVMIMSLLVINRLRKTKSRAFHEPMLEKDVFLKVSFESLLKATDGFSSANLVGAGNFGSVYEGLLGPDETVVAVKVIYLHQHGALKSFITECEALRNIRHRNLVKILTACSSVDLQGNSFKALVYQYMCNGSLESWLHPVSTVNDVSNDSRMLSFLQRLNIAIDVASALEYLHHHCPSPIVHCDLKPSNVLLDKNFTAHISDFGLARLIPDATNRGPSDHTSSVGLKGTMGYAAPEYGMGSKVSTCGDVYSYGILLLEMFTGKRPTDDMFKDGLNIHNFVKNDLPERLSEILDPLFVAGGVEEEEITIEESFITGHIRKDRMNESLIAILRIGVACSMESPRERMDIRDVEKELQRIRKHYY</sequence>
<dbReference type="InterPro" id="IPR008271">
    <property type="entry name" value="Ser/Thr_kinase_AS"/>
</dbReference>
<evidence type="ECO:0000256" key="4">
    <source>
        <dbReference type="ARBA" id="ARBA00012513"/>
    </source>
</evidence>
<dbReference type="InterPro" id="IPR032675">
    <property type="entry name" value="LRR_dom_sf"/>
</dbReference>
<reference evidence="25 26" key="1">
    <citation type="journal article" date="2020" name="Nat. Commun.">
        <title>Genome of Tripterygium wilfordii and identification of cytochrome P450 involved in triptolide biosynthesis.</title>
        <authorList>
            <person name="Tu L."/>
            <person name="Su P."/>
            <person name="Zhang Z."/>
            <person name="Gao L."/>
            <person name="Wang J."/>
            <person name="Hu T."/>
            <person name="Zhou J."/>
            <person name="Zhang Y."/>
            <person name="Zhao Y."/>
            <person name="Liu Y."/>
            <person name="Song Y."/>
            <person name="Tong Y."/>
            <person name="Lu Y."/>
            <person name="Yang J."/>
            <person name="Xu C."/>
            <person name="Jia M."/>
            <person name="Peters R.J."/>
            <person name="Huang L."/>
            <person name="Gao W."/>
        </authorList>
    </citation>
    <scope>NUCLEOTIDE SEQUENCE [LARGE SCALE GENOMIC DNA]</scope>
    <source>
        <strain evidence="26">cv. XIE 37</strain>
        <tissue evidence="25">Leaf</tissue>
    </source>
</reference>
<evidence type="ECO:0000256" key="12">
    <source>
        <dbReference type="ARBA" id="ARBA00022737"/>
    </source>
</evidence>
<keyword evidence="19" id="KW-0325">Glycoprotein</keyword>
<dbReference type="InterPro" id="IPR017441">
    <property type="entry name" value="Protein_kinase_ATP_BS"/>
</dbReference>
<evidence type="ECO:0000256" key="5">
    <source>
        <dbReference type="ARBA" id="ARBA00022475"/>
    </source>
</evidence>
<dbReference type="FunCoup" id="A0A7J7DX23">
    <property type="interactions" value="1882"/>
</dbReference>
<keyword evidence="18 25" id="KW-0675">Receptor</keyword>
<evidence type="ECO:0000256" key="13">
    <source>
        <dbReference type="ARBA" id="ARBA00022741"/>
    </source>
</evidence>
<evidence type="ECO:0000256" key="10">
    <source>
        <dbReference type="ARBA" id="ARBA00022692"/>
    </source>
</evidence>
<evidence type="ECO:0000256" key="19">
    <source>
        <dbReference type="ARBA" id="ARBA00023180"/>
    </source>
</evidence>
<dbReference type="FunFam" id="1.10.510.10:FF:000358">
    <property type="entry name" value="Putative leucine-rich repeat receptor-like serine/threonine-protein kinase"/>
    <property type="match status" value="1"/>
</dbReference>
<dbReference type="OrthoDB" id="676979at2759"/>